<dbReference type="Gene3D" id="1.20.140.10">
    <property type="entry name" value="Butyryl-CoA Dehydrogenase, subunit A, domain 3"/>
    <property type="match status" value="1"/>
</dbReference>
<keyword evidence="17" id="KW-1185">Reference proteome</keyword>
<organism evidence="16 17">
    <name type="scientific">Oceanococcus atlanticus</name>
    <dbReference type="NCBI Taxonomy" id="1317117"/>
    <lineage>
        <taxon>Bacteria</taxon>
        <taxon>Pseudomonadati</taxon>
        <taxon>Pseudomonadota</taxon>
        <taxon>Gammaproteobacteria</taxon>
        <taxon>Chromatiales</taxon>
        <taxon>Oceanococcaceae</taxon>
        <taxon>Oceanococcus</taxon>
    </lineage>
</organism>
<evidence type="ECO:0000256" key="6">
    <source>
        <dbReference type="ARBA" id="ARBA00020144"/>
    </source>
</evidence>
<dbReference type="InterPro" id="IPR037069">
    <property type="entry name" value="AcylCoA_DH/ox_N_sf"/>
</dbReference>
<dbReference type="EC" id="1.3.8.7" evidence="4"/>
<feature type="domain" description="Acyl-CoA dehydrogenase/oxidase C-terminal" evidence="13">
    <location>
        <begin position="366"/>
        <end position="511"/>
    </location>
</feature>
<evidence type="ECO:0000259" key="13">
    <source>
        <dbReference type="Pfam" id="PF00441"/>
    </source>
</evidence>
<evidence type="ECO:0000256" key="8">
    <source>
        <dbReference type="ARBA" id="ARBA00022827"/>
    </source>
</evidence>
<evidence type="ECO:0000256" key="4">
    <source>
        <dbReference type="ARBA" id="ARBA00012033"/>
    </source>
</evidence>
<dbReference type="GO" id="GO:0005737">
    <property type="term" value="C:cytoplasm"/>
    <property type="evidence" value="ECO:0007669"/>
    <property type="project" value="TreeGrafter"/>
</dbReference>
<dbReference type="GO" id="GO:0004466">
    <property type="term" value="F:long-chain fatty acyl-CoA dehydrogenase activity"/>
    <property type="evidence" value="ECO:0007669"/>
    <property type="project" value="UniProtKB-EC"/>
</dbReference>
<dbReference type="STRING" id="1317117.ATO7_07145"/>
<comment type="similarity">
    <text evidence="3">Belongs to the acyl-CoA dehydrogenase family.</text>
</comment>
<keyword evidence="12" id="KW-0472">Membrane</keyword>
<evidence type="ECO:0000256" key="9">
    <source>
        <dbReference type="ARBA" id="ARBA00023002"/>
    </source>
</evidence>
<comment type="cofactor">
    <cofactor evidence="1">
        <name>FAD</name>
        <dbReference type="ChEBI" id="CHEBI:57692"/>
    </cofactor>
</comment>
<evidence type="ECO:0000256" key="10">
    <source>
        <dbReference type="ARBA" id="ARBA00047882"/>
    </source>
</evidence>
<feature type="domain" description="Acyl-CoA dehydrogenase C-terminal bacterial-type" evidence="15">
    <location>
        <begin position="519"/>
        <end position="799"/>
    </location>
</feature>
<dbReference type="Pfam" id="PF02771">
    <property type="entry name" value="Acyl-CoA_dh_N"/>
    <property type="match status" value="1"/>
</dbReference>
<dbReference type="EC" id="1.3.8.8" evidence="5"/>
<accession>A0A1Y1SJA1</accession>
<evidence type="ECO:0000256" key="12">
    <source>
        <dbReference type="SAM" id="Phobius"/>
    </source>
</evidence>
<reference evidence="16 17" key="1">
    <citation type="submission" date="2013-04" db="EMBL/GenBank/DDBJ databases">
        <title>Oceanococcus atlanticus 22II-S10r2 Genome Sequencing.</title>
        <authorList>
            <person name="Lai Q."/>
            <person name="Li G."/>
            <person name="Shao Z."/>
        </authorList>
    </citation>
    <scope>NUCLEOTIDE SEQUENCE [LARGE SCALE GENOMIC DNA]</scope>
    <source>
        <strain evidence="16 17">22II-S10r2</strain>
    </source>
</reference>
<dbReference type="EMBL" id="AQQV01000001">
    <property type="protein sequence ID" value="ORE89638.1"/>
    <property type="molecule type" value="Genomic_DNA"/>
</dbReference>
<dbReference type="InterPro" id="IPR050741">
    <property type="entry name" value="Acyl-CoA_dehydrogenase"/>
</dbReference>
<dbReference type="CDD" id="cd00567">
    <property type="entry name" value="ACAD"/>
    <property type="match status" value="1"/>
</dbReference>
<keyword evidence="9" id="KW-0560">Oxidoreductase</keyword>
<evidence type="ECO:0000313" key="17">
    <source>
        <dbReference type="Proteomes" id="UP000192342"/>
    </source>
</evidence>
<dbReference type="PANTHER" id="PTHR48083">
    <property type="entry name" value="MEDIUM-CHAIN SPECIFIC ACYL-COA DEHYDROGENASE, MITOCHONDRIAL-RELATED"/>
    <property type="match status" value="1"/>
</dbReference>
<dbReference type="PANTHER" id="PTHR48083:SF33">
    <property type="entry name" value="ACYL-COENZYME A DEHYDROGENASE"/>
    <property type="match status" value="1"/>
</dbReference>
<comment type="pathway">
    <text evidence="2">Lipid metabolism; fatty acid beta-oxidation.</text>
</comment>
<dbReference type="OrthoDB" id="9802447at2"/>
<gene>
    <name evidence="16" type="ORF">ATO7_07145</name>
</gene>
<dbReference type="GO" id="GO:0033539">
    <property type="term" value="P:fatty acid beta-oxidation using acyl-CoA dehydrogenase"/>
    <property type="evidence" value="ECO:0007669"/>
    <property type="project" value="InterPro"/>
</dbReference>
<feature type="transmembrane region" description="Helical" evidence="12">
    <location>
        <begin position="42"/>
        <end position="65"/>
    </location>
</feature>
<feature type="domain" description="Acyl-CoA dehydrogenase/oxidase N-terminal" evidence="14">
    <location>
        <begin position="131"/>
        <end position="237"/>
    </location>
</feature>
<dbReference type="Gene3D" id="1.10.540.10">
    <property type="entry name" value="Acyl-CoA dehydrogenase/oxidase, N-terminal domain"/>
    <property type="match status" value="1"/>
</dbReference>
<dbReference type="RefSeq" id="WP_083560922.1">
    <property type="nucleotide sequence ID" value="NZ_AQQV01000001.1"/>
</dbReference>
<evidence type="ECO:0000256" key="2">
    <source>
        <dbReference type="ARBA" id="ARBA00005005"/>
    </source>
</evidence>
<comment type="caution">
    <text evidence="16">The sequence shown here is derived from an EMBL/GenBank/DDBJ whole genome shotgun (WGS) entry which is preliminary data.</text>
</comment>
<dbReference type="InterPro" id="IPR015396">
    <property type="entry name" value="FadE_C"/>
</dbReference>
<dbReference type="Gene3D" id="2.40.110.10">
    <property type="entry name" value="Butyryl-CoA Dehydrogenase, subunit A, domain 2"/>
    <property type="match status" value="1"/>
</dbReference>
<dbReference type="InterPro" id="IPR013786">
    <property type="entry name" value="AcylCoA_DH/ox_N"/>
</dbReference>
<dbReference type="InterPro" id="IPR036250">
    <property type="entry name" value="AcylCo_DH-like_C"/>
</dbReference>
<protein>
    <recommendedName>
        <fullName evidence="6">Acyl-coenzyme A dehydrogenase</fullName>
        <ecNumber evidence="4">1.3.8.7</ecNumber>
        <ecNumber evidence="5">1.3.8.8</ecNumber>
    </recommendedName>
</protein>
<evidence type="ECO:0000259" key="14">
    <source>
        <dbReference type="Pfam" id="PF02771"/>
    </source>
</evidence>
<proteinExistence type="inferred from homology"/>
<dbReference type="Pfam" id="PF09317">
    <property type="entry name" value="ACDH_C"/>
    <property type="match status" value="1"/>
</dbReference>
<dbReference type="Proteomes" id="UP000192342">
    <property type="component" value="Unassembled WGS sequence"/>
</dbReference>
<evidence type="ECO:0000256" key="11">
    <source>
        <dbReference type="ARBA" id="ARBA00049247"/>
    </source>
</evidence>
<name>A0A1Y1SJA1_9GAMM</name>
<dbReference type="NCBIfam" id="NF007000">
    <property type="entry name" value="PRK09463.1"/>
    <property type="match status" value="1"/>
</dbReference>
<dbReference type="NCBIfam" id="NF009586">
    <property type="entry name" value="PRK13026.1"/>
    <property type="match status" value="1"/>
</dbReference>
<dbReference type="InterPro" id="IPR009075">
    <property type="entry name" value="AcylCo_DH/oxidase_C"/>
</dbReference>
<keyword evidence="12" id="KW-0812">Transmembrane</keyword>
<keyword evidence="12" id="KW-1133">Transmembrane helix</keyword>
<dbReference type="GO" id="GO:0070991">
    <property type="term" value="F:medium-chain fatty acyl-CoA dehydrogenase activity"/>
    <property type="evidence" value="ECO:0007669"/>
    <property type="project" value="UniProtKB-EC"/>
</dbReference>
<dbReference type="UniPathway" id="UPA00659"/>
<comment type="catalytic activity">
    <reaction evidence="11">
        <text>a long-chain 2,3-saturated fatty acyl-CoA + oxidized [electron-transfer flavoprotein] + H(+) = a long-chain (2E)-enoyl-CoA + reduced [electron-transfer flavoprotein]</text>
        <dbReference type="Rhea" id="RHEA:17721"/>
        <dbReference type="Rhea" id="RHEA-COMP:10685"/>
        <dbReference type="Rhea" id="RHEA-COMP:10686"/>
        <dbReference type="ChEBI" id="CHEBI:15378"/>
        <dbReference type="ChEBI" id="CHEBI:57692"/>
        <dbReference type="ChEBI" id="CHEBI:58307"/>
        <dbReference type="ChEBI" id="CHEBI:83721"/>
        <dbReference type="ChEBI" id="CHEBI:83727"/>
        <dbReference type="EC" id="1.3.8.8"/>
    </reaction>
</comment>
<sequence length="821" mass="90637">MMTLVAVLSAIALFWVLAFRGSRLWLWTLAAFAYVGALYQTALIGPTAALWTLAVLVPLALLFNLRALRRSVITKPLFKAFKAVLPDMTDTEREALEAGDVWWEGEMFRGKPDWAKLMNFKRTTLSEEEQSFLDNETETLCAMLDDWQVGRDKDLPPQVWSYMREHKFFAMLISKDWGGLGFSAYAQSCVVTKIATRSLVASVTVMVPNSLGPGELLMHYGTRQQKQDMLPKLASGEWLPCFGLTGPEAGSDAGAIPDTGVVCMGEYQGEQVLGMRLNFSKRYITLAPVSDVVGLAIKLFDPDGLLGDKSKLEYGITCVLLPSDNPGVEIGRRHNPCHTPFMNGPINGKDVFVPIDFIIGGQANAGKGWRMLVECLSAGRGISLPALAAAASKAAYRATGAYANIRRQFKTPIGKFEGVQEASARIAGLTYKLEATRSVTASAVDHCSPSVVTAIAKYHMTSMMRTLLTDAMDIHGGRGVMAGPKNYLQSAYQAIPIAITVEGANILTRNLMIFGQGAIRCHPYVFPEMEAAREDDLHEFDHLLWSHIGFSVNRGVRALTLGLTGGRLASSPVDGPSRRYFQQLERMSAALAFTSDVTMAVLGGELKRKERLSARLGDVLSQLYMASATLKYFHDEGAQDEDLPYMQWVLDDALAEIDKAFDEFFSNFPNRAVAGLLRWVAFPLGRSHKPVADEISAKIAEHMLSPGALRDRLTSELYLNRSEDDPIGSLELTLDKLLAIEPLYNRFSKAVAKDIGPLNFTLEQQLKACVDKQIITPQEAEQIAEYDRLRVEAILVDAFDHELEEVSRWQVLDDEQRSKAA</sequence>
<dbReference type="SUPFAM" id="SSF47203">
    <property type="entry name" value="Acyl-CoA dehydrogenase C-terminal domain-like"/>
    <property type="match status" value="1"/>
</dbReference>
<evidence type="ECO:0000256" key="5">
    <source>
        <dbReference type="ARBA" id="ARBA00012040"/>
    </source>
</evidence>
<keyword evidence="7" id="KW-0285">Flavoprotein</keyword>
<dbReference type="SUPFAM" id="SSF56645">
    <property type="entry name" value="Acyl-CoA dehydrogenase NM domain-like"/>
    <property type="match status" value="1"/>
</dbReference>
<dbReference type="InterPro" id="IPR009100">
    <property type="entry name" value="AcylCoA_DH/oxidase_NM_dom_sf"/>
</dbReference>
<dbReference type="InterPro" id="IPR046373">
    <property type="entry name" value="Acyl-CoA_Oxase/DH_mid-dom_sf"/>
</dbReference>
<dbReference type="GO" id="GO:0050660">
    <property type="term" value="F:flavin adenine dinucleotide binding"/>
    <property type="evidence" value="ECO:0007669"/>
    <property type="project" value="InterPro"/>
</dbReference>
<comment type="catalytic activity">
    <reaction evidence="10">
        <text>a medium-chain 2,3-saturated fatty acyl-CoA + oxidized [electron-transfer flavoprotein] + H(+) = a medium-chain (2E)-enoyl-CoA + reduced [electron-transfer flavoprotein]</text>
        <dbReference type="Rhea" id="RHEA:14477"/>
        <dbReference type="Rhea" id="RHEA-COMP:10685"/>
        <dbReference type="Rhea" id="RHEA-COMP:10686"/>
        <dbReference type="ChEBI" id="CHEBI:15378"/>
        <dbReference type="ChEBI" id="CHEBI:57692"/>
        <dbReference type="ChEBI" id="CHEBI:58307"/>
        <dbReference type="ChEBI" id="CHEBI:83723"/>
        <dbReference type="ChEBI" id="CHEBI:83726"/>
        <dbReference type="EC" id="1.3.8.7"/>
    </reaction>
</comment>
<evidence type="ECO:0000256" key="1">
    <source>
        <dbReference type="ARBA" id="ARBA00001974"/>
    </source>
</evidence>
<evidence type="ECO:0000256" key="3">
    <source>
        <dbReference type="ARBA" id="ARBA00009347"/>
    </source>
</evidence>
<evidence type="ECO:0000259" key="15">
    <source>
        <dbReference type="Pfam" id="PF09317"/>
    </source>
</evidence>
<keyword evidence="8" id="KW-0274">FAD</keyword>
<dbReference type="FunFam" id="1.10.540.10:FF:000004">
    <property type="entry name" value="Acyl-CoA dehydrogenase"/>
    <property type="match status" value="1"/>
</dbReference>
<dbReference type="FunFam" id="1.20.140.10:FF:000009">
    <property type="entry name" value="Acyl-CoA dehydrogenase"/>
    <property type="match status" value="1"/>
</dbReference>
<dbReference type="AlphaFoldDB" id="A0A1Y1SJA1"/>
<evidence type="ECO:0000256" key="7">
    <source>
        <dbReference type="ARBA" id="ARBA00022630"/>
    </source>
</evidence>
<dbReference type="Pfam" id="PF00441">
    <property type="entry name" value="Acyl-CoA_dh_1"/>
    <property type="match status" value="1"/>
</dbReference>
<evidence type="ECO:0000313" key="16">
    <source>
        <dbReference type="EMBL" id="ORE89638.1"/>
    </source>
</evidence>